<dbReference type="Proteomes" id="UP000076969">
    <property type="component" value="Chromosome"/>
</dbReference>
<dbReference type="STRING" id="1712654.A7C91_08840"/>
<evidence type="ECO:0000313" key="1">
    <source>
        <dbReference type="EMBL" id="ANF23618.1"/>
    </source>
</evidence>
<gene>
    <name evidence="1" type="ORF">A7C91_08840</name>
</gene>
<dbReference type="EMBL" id="CP015520">
    <property type="protein sequence ID" value="ANF23618.1"/>
    <property type="molecule type" value="Genomic_DNA"/>
</dbReference>
<dbReference type="AlphaFoldDB" id="A0A172WJH3"/>
<accession>A0A172WJH3</accession>
<organism evidence="1 2">
    <name type="scientific">Thermococcus piezophilus</name>
    <dbReference type="NCBI Taxonomy" id="1712654"/>
    <lineage>
        <taxon>Archaea</taxon>
        <taxon>Methanobacteriati</taxon>
        <taxon>Methanobacteriota</taxon>
        <taxon>Thermococci</taxon>
        <taxon>Thermococcales</taxon>
        <taxon>Thermococcaceae</taxon>
        <taxon>Thermococcus</taxon>
    </lineage>
</organism>
<reference evidence="2" key="1">
    <citation type="journal article" date="2016" name="Syst. Appl. Microbiol.">
        <title>Thermococcus piezophilus sp. nov., a novel hyperthermophilic and piezophilic archaeon with a broad pressure range for growth, isolated from a deepest hydrothermal vent at the Mid-Cayman Rise.</title>
        <authorList>
            <person name="Dalmasso C."/>
            <person name="Oger P."/>
            <person name="Selva G."/>
            <person name="Courtine D."/>
            <person name="L'Haridon S."/>
            <person name="Garlaschelli A."/>
            <person name="Roussel E."/>
            <person name="Miyazaki J."/>
            <person name="Reveillaud J."/>
            <person name="Jebbar M."/>
            <person name="Takai K."/>
            <person name="Maignien L."/>
            <person name="Alain K."/>
        </authorList>
    </citation>
    <scope>NUCLEOTIDE SEQUENCE [LARGE SCALE GENOMIC DNA]</scope>
    <source>
        <strain evidence="2">CDGS</strain>
    </source>
</reference>
<protein>
    <submittedName>
        <fullName evidence="1">Uncharacterized protein</fullName>
    </submittedName>
</protein>
<name>A0A172WJH3_9EURY</name>
<dbReference type="KEGG" id="tpie:A7C91_08840"/>
<keyword evidence="2" id="KW-1185">Reference proteome</keyword>
<proteinExistence type="predicted"/>
<evidence type="ECO:0000313" key="2">
    <source>
        <dbReference type="Proteomes" id="UP000076969"/>
    </source>
</evidence>
<sequence length="70" mass="8306">MKSTLLQKRLQLVRERKKMLLLEEARLVRLSRQKKIAAEVLSKVRKEKFQVLMEEARLIRTLKQSGYPAV</sequence>